<reference evidence="1" key="1">
    <citation type="journal article" date="2021" name="Proc. Natl. Acad. Sci. U.S.A.">
        <title>A Catalog of Tens of Thousands of Viruses from Human Metagenomes Reveals Hidden Associations with Chronic Diseases.</title>
        <authorList>
            <person name="Tisza M.J."/>
            <person name="Buck C.B."/>
        </authorList>
    </citation>
    <scope>NUCLEOTIDE SEQUENCE</scope>
    <source>
        <strain evidence="1">CtZkC8</strain>
    </source>
</reference>
<accession>A0A8S5UBW1</accession>
<dbReference type="EMBL" id="BK016062">
    <property type="protein sequence ID" value="DAF91960.1"/>
    <property type="molecule type" value="Genomic_DNA"/>
</dbReference>
<proteinExistence type="predicted"/>
<evidence type="ECO:0000313" key="1">
    <source>
        <dbReference type="EMBL" id="DAF91960.1"/>
    </source>
</evidence>
<name>A0A8S5UBW1_9CAUD</name>
<protein>
    <submittedName>
        <fullName evidence="1">Uncharacterized protein</fullName>
    </submittedName>
</protein>
<organism evidence="1">
    <name type="scientific">Podoviridae sp. ctZkC8</name>
    <dbReference type="NCBI Taxonomy" id="2825259"/>
    <lineage>
        <taxon>Viruses</taxon>
        <taxon>Duplodnaviria</taxon>
        <taxon>Heunggongvirae</taxon>
        <taxon>Uroviricota</taxon>
        <taxon>Caudoviricetes</taxon>
    </lineage>
</organism>
<sequence length="174" mass="19789">MIICPNLKHPDVAREFNEIVQATSEKAAYHIWSANNGNGIDRAPNGAHSVLFDKLLVATGGNRKDAIRLKAYAIIDKSLDVDKNGDKIINEKFIEDNLKPKSRNNRDIRSVIRFAEDYSNQYPMSARKGAASKIKKILDNKFGLKLGHWTDEKTGRERFSYKESSDNFDYLKQT</sequence>